<reference evidence="4" key="1">
    <citation type="submission" date="2016-11" db="UniProtKB">
        <authorList>
            <consortium name="WormBaseParasite"/>
        </authorList>
    </citation>
    <scope>IDENTIFICATION</scope>
</reference>
<feature type="region of interest" description="Disordered" evidence="1">
    <location>
        <begin position="162"/>
        <end position="225"/>
    </location>
</feature>
<dbReference type="PANTHER" id="PTHR11590:SF40">
    <property type="entry name" value="HEMOCYTE PROTEIN-GLUTAMINE GAMMA-GLUTAMYLTRANSFERASE-LIKE PROTEIN"/>
    <property type="match status" value="1"/>
</dbReference>
<dbReference type="WBParaSite" id="snap_masked-unitig_24667-processed-gene-0.0-mRNA-1">
    <property type="protein sequence ID" value="snap_masked-unitig_24667-processed-gene-0.0-mRNA-1"/>
    <property type="gene ID" value="snap_masked-unitig_24667-processed-gene-0.0"/>
</dbReference>
<dbReference type="InterPro" id="IPR050779">
    <property type="entry name" value="Transglutaminase"/>
</dbReference>
<dbReference type="Gene3D" id="2.60.40.10">
    <property type="entry name" value="Immunoglobulins"/>
    <property type="match status" value="1"/>
</dbReference>
<dbReference type="InterPro" id="IPR036238">
    <property type="entry name" value="Transglutaminase_C_sf"/>
</dbReference>
<feature type="domain" description="Transglutaminase C-terminal" evidence="2">
    <location>
        <begin position="315"/>
        <end position="408"/>
    </location>
</feature>
<dbReference type="InterPro" id="IPR036985">
    <property type="entry name" value="Transglutaminase-like_sf"/>
</dbReference>
<dbReference type="Pfam" id="PF00927">
    <property type="entry name" value="Transglut_C"/>
    <property type="match status" value="1"/>
</dbReference>
<feature type="compositionally biased region" description="Basic residues" evidence="1">
    <location>
        <begin position="196"/>
        <end position="205"/>
    </location>
</feature>
<protein>
    <submittedName>
        <fullName evidence="4">Transglut_C domain-containing protein</fullName>
    </submittedName>
</protein>
<name>A0A1I8JNY4_9PLAT</name>
<keyword evidence="3" id="KW-1185">Reference proteome</keyword>
<evidence type="ECO:0000313" key="3">
    <source>
        <dbReference type="Proteomes" id="UP000095280"/>
    </source>
</evidence>
<dbReference type="PANTHER" id="PTHR11590">
    <property type="entry name" value="PROTEIN-GLUTAMINE GAMMA-GLUTAMYLTRANSFERASE"/>
    <property type="match status" value="1"/>
</dbReference>
<evidence type="ECO:0000313" key="4">
    <source>
        <dbReference type="WBParaSite" id="snap_masked-unitig_24667-processed-gene-0.0-mRNA-1"/>
    </source>
</evidence>
<dbReference type="InterPro" id="IPR013783">
    <property type="entry name" value="Ig-like_fold"/>
</dbReference>
<dbReference type="Gene3D" id="3.90.260.10">
    <property type="entry name" value="Transglutaminase-like"/>
    <property type="match status" value="1"/>
</dbReference>
<dbReference type="SUPFAM" id="SSF49309">
    <property type="entry name" value="Transglutaminase, two C-terminal domains"/>
    <property type="match status" value="1"/>
</dbReference>
<evidence type="ECO:0000259" key="2">
    <source>
        <dbReference type="Pfam" id="PF00927"/>
    </source>
</evidence>
<sequence>RPRPRHPDPERDEFSSAHDTHANLLIDKFYHSTGEPFRDKNSDSVWNFHVLERDVDDAAGPRQALQRLAGCGRHTAGSERRVLPDRAVSAVGHQARARSTCPHDANFIFSERVNACVKRYVSPDNGGDLDRGPFRPRVCWEVPQHQARREQATFERAARELARQAGNERLPPPRVSPDGQGGSRVAPAHPAWPGRQLRHRVRPGRQRGGGGEEPERQGQGAAPATASAVLRNSAGKDLKELSVENVKLDLPANVGQILINLIVLCFLETTAKLSINAWQYTEFGNEEVDIVIQASLTDTENRVQTLDHVIGILYPDLLIRVPESIKKYRTSEIVVELKNDLEFALTDAKFSIEAPGLRSYDLEQKVDDIEPGAEAAATFKVRFYRAGPITLVASFSSKQVTGVFQQASFYVGLLLSSSLLEAVCQTPGSGQGINPPQTDRPRNCLHEHSSGEQTTRADFAFNISG</sequence>
<dbReference type="Proteomes" id="UP000095280">
    <property type="component" value="Unplaced"/>
</dbReference>
<evidence type="ECO:0000256" key="1">
    <source>
        <dbReference type="SAM" id="MobiDB-lite"/>
    </source>
</evidence>
<organism evidence="3 4">
    <name type="scientific">Macrostomum lignano</name>
    <dbReference type="NCBI Taxonomy" id="282301"/>
    <lineage>
        <taxon>Eukaryota</taxon>
        <taxon>Metazoa</taxon>
        <taxon>Spiralia</taxon>
        <taxon>Lophotrochozoa</taxon>
        <taxon>Platyhelminthes</taxon>
        <taxon>Rhabditophora</taxon>
        <taxon>Macrostomorpha</taxon>
        <taxon>Macrostomida</taxon>
        <taxon>Macrostomidae</taxon>
        <taxon>Macrostomum</taxon>
    </lineage>
</organism>
<dbReference type="AlphaFoldDB" id="A0A1I8JNY4"/>
<proteinExistence type="predicted"/>
<dbReference type="GO" id="GO:0003810">
    <property type="term" value="F:protein-glutamine gamma-glutamyltransferase activity"/>
    <property type="evidence" value="ECO:0007669"/>
    <property type="project" value="InterPro"/>
</dbReference>
<accession>A0A1I8JNY4</accession>
<dbReference type="InterPro" id="IPR008958">
    <property type="entry name" value="Transglutaminase_C"/>
</dbReference>